<evidence type="ECO:0000313" key="14">
    <source>
        <dbReference type="Proteomes" id="UP000031972"/>
    </source>
</evidence>
<evidence type="ECO:0000256" key="3">
    <source>
        <dbReference type="ARBA" id="ARBA00022457"/>
    </source>
</evidence>
<evidence type="ECO:0000256" key="11">
    <source>
        <dbReference type="ARBA" id="ARBA00038905"/>
    </source>
</evidence>
<feature type="domain" description="Nudix hydrolase" evidence="12">
    <location>
        <begin position="3"/>
        <end position="128"/>
    </location>
</feature>
<dbReference type="SUPFAM" id="SSF55811">
    <property type="entry name" value="Nudix"/>
    <property type="match status" value="1"/>
</dbReference>
<evidence type="ECO:0000256" key="9">
    <source>
        <dbReference type="ARBA" id="ARBA00023204"/>
    </source>
</evidence>
<dbReference type="InterPro" id="IPR020476">
    <property type="entry name" value="Nudix_hydrolase"/>
</dbReference>
<keyword evidence="5" id="KW-0479">Metal-binding</keyword>
<dbReference type="GO" id="GO:0035539">
    <property type="term" value="F:8-oxo-7,8-dihydrodeoxyguanosine triphosphate pyrophosphatase activity"/>
    <property type="evidence" value="ECO:0007669"/>
    <property type="project" value="UniProtKB-EC"/>
</dbReference>
<keyword evidence="3" id="KW-0515">Mutator protein</keyword>
<dbReference type="RefSeq" id="WP_041054156.1">
    <property type="nucleotide sequence ID" value="NZ_JXRR01000001.1"/>
</dbReference>
<evidence type="ECO:0000256" key="1">
    <source>
        <dbReference type="ARBA" id="ARBA00001946"/>
    </source>
</evidence>
<dbReference type="PATRIC" id="fig|220754.4.peg.441"/>
<dbReference type="OrthoDB" id="9810648at2"/>
<dbReference type="GO" id="GO:0006260">
    <property type="term" value="P:DNA replication"/>
    <property type="evidence" value="ECO:0007669"/>
    <property type="project" value="UniProtKB-KW"/>
</dbReference>
<evidence type="ECO:0000256" key="6">
    <source>
        <dbReference type="ARBA" id="ARBA00022763"/>
    </source>
</evidence>
<dbReference type="PRINTS" id="PR00502">
    <property type="entry name" value="NUDIXFAMILY"/>
</dbReference>
<dbReference type="InterPro" id="IPR047127">
    <property type="entry name" value="MutT-like"/>
</dbReference>
<dbReference type="InterPro" id="IPR015797">
    <property type="entry name" value="NUDIX_hydrolase-like_dom_sf"/>
</dbReference>
<keyword evidence="4" id="KW-0235">DNA replication</keyword>
<evidence type="ECO:0000256" key="8">
    <source>
        <dbReference type="ARBA" id="ARBA00022842"/>
    </source>
</evidence>
<evidence type="ECO:0000256" key="4">
    <source>
        <dbReference type="ARBA" id="ARBA00022705"/>
    </source>
</evidence>
<dbReference type="Proteomes" id="UP000031972">
    <property type="component" value="Unassembled WGS sequence"/>
</dbReference>
<accession>A0A0C2VW47</accession>
<comment type="cofactor">
    <cofactor evidence="1">
        <name>Mg(2+)</name>
        <dbReference type="ChEBI" id="CHEBI:18420"/>
    </cofactor>
</comment>
<dbReference type="GO" id="GO:0006281">
    <property type="term" value="P:DNA repair"/>
    <property type="evidence" value="ECO:0007669"/>
    <property type="project" value="UniProtKB-KW"/>
</dbReference>
<dbReference type="GO" id="GO:0046872">
    <property type="term" value="F:metal ion binding"/>
    <property type="evidence" value="ECO:0007669"/>
    <property type="project" value="UniProtKB-KW"/>
</dbReference>
<dbReference type="AlphaFoldDB" id="A0A0C2VW47"/>
<dbReference type="GO" id="GO:0044716">
    <property type="term" value="F:8-oxo-GDP phosphatase activity"/>
    <property type="evidence" value="ECO:0007669"/>
    <property type="project" value="TreeGrafter"/>
</dbReference>
<dbReference type="Gene3D" id="3.90.79.10">
    <property type="entry name" value="Nucleoside Triphosphate Pyrophosphohydrolase"/>
    <property type="match status" value="1"/>
</dbReference>
<evidence type="ECO:0000256" key="7">
    <source>
        <dbReference type="ARBA" id="ARBA00022801"/>
    </source>
</evidence>
<keyword evidence="14" id="KW-1185">Reference proteome</keyword>
<dbReference type="PANTHER" id="PTHR47707">
    <property type="entry name" value="8-OXO-DGTP DIPHOSPHATASE"/>
    <property type="match status" value="1"/>
</dbReference>
<name>A0A0C2VW47_9BACL</name>
<evidence type="ECO:0000256" key="5">
    <source>
        <dbReference type="ARBA" id="ARBA00022723"/>
    </source>
</evidence>
<dbReference type="EC" id="3.6.1.55" evidence="11"/>
<evidence type="ECO:0000256" key="2">
    <source>
        <dbReference type="ARBA" id="ARBA00005582"/>
    </source>
</evidence>
<keyword evidence="6" id="KW-0227">DNA damage</keyword>
<dbReference type="GO" id="GO:0044715">
    <property type="term" value="F:8-oxo-dGDP phosphatase activity"/>
    <property type="evidence" value="ECO:0007669"/>
    <property type="project" value="TreeGrafter"/>
</dbReference>
<comment type="catalytic activity">
    <reaction evidence="10">
        <text>8-oxo-dGTP + H2O = 8-oxo-dGMP + diphosphate + H(+)</text>
        <dbReference type="Rhea" id="RHEA:31575"/>
        <dbReference type="ChEBI" id="CHEBI:15377"/>
        <dbReference type="ChEBI" id="CHEBI:15378"/>
        <dbReference type="ChEBI" id="CHEBI:33019"/>
        <dbReference type="ChEBI" id="CHEBI:63224"/>
        <dbReference type="ChEBI" id="CHEBI:77896"/>
        <dbReference type="EC" id="3.6.1.55"/>
    </reaction>
</comment>
<evidence type="ECO:0000256" key="10">
    <source>
        <dbReference type="ARBA" id="ARBA00035861"/>
    </source>
</evidence>
<protein>
    <recommendedName>
        <fullName evidence="11">8-oxo-dGTP diphosphatase</fullName>
        <ecNumber evidence="11">3.6.1.55</ecNumber>
    </recommendedName>
</protein>
<dbReference type="GO" id="GO:0008413">
    <property type="term" value="F:8-oxo-7,8-dihydroguanosine triphosphate pyrophosphatase activity"/>
    <property type="evidence" value="ECO:0007669"/>
    <property type="project" value="TreeGrafter"/>
</dbReference>
<gene>
    <name evidence="13" type="ORF">KR50_04310</name>
</gene>
<dbReference type="EMBL" id="JXRR01000001">
    <property type="protein sequence ID" value="KIL53102.1"/>
    <property type="molecule type" value="Genomic_DNA"/>
</dbReference>
<sequence>MKKTVKVVAAVIENEKDEILCALRSHDMLIPNMWEFPGGKVESGEQLQEALEREIEEELLCTIKAHDIINENVHEYDTFIIHLISIKAELISGTPVATEHSKLIWMPRRNLESLVWAPADLPAVRDVMKQVQA</sequence>
<dbReference type="InterPro" id="IPR000086">
    <property type="entry name" value="NUDIX_hydrolase_dom"/>
</dbReference>
<dbReference type="PROSITE" id="PS51462">
    <property type="entry name" value="NUDIX"/>
    <property type="match status" value="1"/>
</dbReference>
<keyword evidence="9" id="KW-0234">DNA repair</keyword>
<dbReference type="Pfam" id="PF00293">
    <property type="entry name" value="NUDIX"/>
    <property type="match status" value="1"/>
</dbReference>
<evidence type="ECO:0000313" key="13">
    <source>
        <dbReference type="EMBL" id="KIL53102.1"/>
    </source>
</evidence>
<organism evidence="13 14">
    <name type="scientific">Jeotgalibacillus campisalis</name>
    <dbReference type="NCBI Taxonomy" id="220754"/>
    <lineage>
        <taxon>Bacteria</taxon>
        <taxon>Bacillati</taxon>
        <taxon>Bacillota</taxon>
        <taxon>Bacilli</taxon>
        <taxon>Bacillales</taxon>
        <taxon>Caryophanaceae</taxon>
        <taxon>Jeotgalibacillus</taxon>
    </lineage>
</organism>
<evidence type="ECO:0000259" key="12">
    <source>
        <dbReference type="PROSITE" id="PS51462"/>
    </source>
</evidence>
<reference evidence="13 14" key="1">
    <citation type="submission" date="2015-01" db="EMBL/GenBank/DDBJ databases">
        <title>Jeotgalibacillus campisalis genome sequencing.</title>
        <authorList>
            <person name="Goh K.M."/>
            <person name="Chan K.-G."/>
            <person name="Yaakop A.S."/>
            <person name="Ee R."/>
            <person name="Gan H.M."/>
            <person name="Chan C.S."/>
        </authorList>
    </citation>
    <scope>NUCLEOTIDE SEQUENCE [LARGE SCALE GENOMIC DNA]</scope>
    <source>
        <strain evidence="13 14">SF-57</strain>
    </source>
</reference>
<keyword evidence="8" id="KW-0460">Magnesium</keyword>
<proteinExistence type="inferred from homology"/>
<comment type="caution">
    <text evidence="13">The sequence shown here is derived from an EMBL/GenBank/DDBJ whole genome shotgun (WGS) entry which is preliminary data.</text>
</comment>
<comment type="similarity">
    <text evidence="2">Belongs to the Nudix hydrolase family.</text>
</comment>
<keyword evidence="7 13" id="KW-0378">Hydrolase</keyword>
<dbReference type="PANTHER" id="PTHR47707:SF1">
    <property type="entry name" value="NUDIX HYDROLASE FAMILY PROTEIN"/>
    <property type="match status" value="1"/>
</dbReference>